<comment type="caution">
    <text evidence="1">The sequence shown here is derived from an EMBL/GenBank/DDBJ whole genome shotgun (WGS) entry which is preliminary data.</text>
</comment>
<protein>
    <submittedName>
        <fullName evidence="1">Uncharacterized protein</fullName>
    </submittedName>
</protein>
<dbReference type="EMBL" id="JADNYJ010000042">
    <property type="protein sequence ID" value="KAF8901372.1"/>
    <property type="molecule type" value="Genomic_DNA"/>
</dbReference>
<dbReference type="OrthoDB" id="3258419at2759"/>
<dbReference type="Proteomes" id="UP000724874">
    <property type="component" value="Unassembled WGS sequence"/>
</dbReference>
<gene>
    <name evidence="1" type="ORF">CPB84DRAFT_1777700</name>
</gene>
<evidence type="ECO:0000313" key="1">
    <source>
        <dbReference type="EMBL" id="KAF8901372.1"/>
    </source>
</evidence>
<evidence type="ECO:0000313" key="2">
    <source>
        <dbReference type="Proteomes" id="UP000724874"/>
    </source>
</evidence>
<accession>A0A9P5NLK0</accession>
<reference evidence="1" key="1">
    <citation type="submission" date="2020-11" db="EMBL/GenBank/DDBJ databases">
        <authorList>
            <consortium name="DOE Joint Genome Institute"/>
            <person name="Ahrendt S."/>
            <person name="Riley R."/>
            <person name="Andreopoulos W."/>
            <person name="LaButti K."/>
            <person name="Pangilinan J."/>
            <person name="Ruiz-duenas F.J."/>
            <person name="Barrasa J.M."/>
            <person name="Sanchez-Garcia M."/>
            <person name="Camarero S."/>
            <person name="Miyauchi S."/>
            <person name="Serrano A."/>
            <person name="Linde D."/>
            <person name="Babiker R."/>
            <person name="Drula E."/>
            <person name="Ayuso-Fernandez I."/>
            <person name="Pacheco R."/>
            <person name="Padilla G."/>
            <person name="Ferreira P."/>
            <person name="Barriuso J."/>
            <person name="Kellner H."/>
            <person name="Castanera R."/>
            <person name="Alfaro M."/>
            <person name="Ramirez L."/>
            <person name="Pisabarro A.G."/>
            <person name="Kuo A."/>
            <person name="Tritt A."/>
            <person name="Lipzen A."/>
            <person name="He G."/>
            <person name="Yan M."/>
            <person name="Ng V."/>
            <person name="Cullen D."/>
            <person name="Martin F."/>
            <person name="Rosso M.-N."/>
            <person name="Henrissat B."/>
            <person name="Hibbett D."/>
            <person name="Martinez A.T."/>
            <person name="Grigoriev I.V."/>
        </authorList>
    </citation>
    <scope>NUCLEOTIDE SEQUENCE</scope>
    <source>
        <strain evidence="1">AH 44721</strain>
    </source>
</reference>
<dbReference type="AlphaFoldDB" id="A0A9P5NLK0"/>
<name>A0A9P5NLK0_GYMJU</name>
<proteinExistence type="predicted"/>
<sequence>MMSNSGIAIELYDHRHFVESEWIGIGKQYPKDPPVYIEDAKKQVLEIPDQFEKHFPDFSLPVLQFLAANLPSISGELLAIKPEQFQIRIFFNFSTAPLVKLGLMA</sequence>
<organism evidence="1 2">
    <name type="scientific">Gymnopilus junonius</name>
    <name type="common">Spectacular rustgill mushroom</name>
    <name type="synonym">Gymnopilus spectabilis subsp. junonius</name>
    <dbReference type="NCBI Taxonomy" id="109634"/>
    <lineage>
        <taxon>Eukaryota</taxon>
        <taxon>Fungi</taxon>
        <taxon>Dikarya</taxon>
        <taxon>Basidiomycota</taxon>
        <taxon>Agaricomycotina</taxon>
        <taxon>Agaricomycetes</taxon>
        <taxon>Agaricomycetidae</taxon>
        <taxon>Agaricales</taxon>
        <taxon>Agaricineae</taxon>
        <taxon>Hymenogastraceae</taxon>
        <taxon>Gymnopilus</taxon>
    </lineage>
</organism>
<keyword evidence="2" id="KW-1185">Reference proteome</keyword>